<dbReference type="OrthoDB" id="1975933at2"/>
<dbReference type="eggNOG" id="COG5578">
    <property type="taxonomic scope" value="Bacteria"/>
</dbReference>
<feature type="transmembrane region" description="Helical" evidence="1">
    <location>
        <begin position="169"/>
        <end position="190"/>
    </location>
</feature>
<dbReference type="KEGG" id="cpas:Clopa_3942"/>
<dbReference type="Proteomes" id="UP000013523">
    <property type="component" value="Chromosome"/>
</dbReference>
<dbReference type="STRING" id="86416.Clopa_3942"/>
<dbReference type="Pfam" id="PF04854">
    <property type="entry name" value="DUF624"/>
    <property type="match status" value="1"/>
</dbReference>
<keyword evidence="1" id="KW-0472">Membrane</keyword>
<dbReference type="AlphaFoldDB" id="R4KAF7"/>
<keyword evidence="1" id="KW-1133">Transmembrane helix</keyword>
<dbReference type="HOGENOM" id="CLU_099773_0_0_9"/>
<evidence type="ECO:0000313" key="3">
    <source>
        <dbReference type="Proteomes" id="UP000013523"/>
    </source>
</evidence>
<dbReference type="RefSeq" id="WP_015616966.1">
    <property type="nucleotide sequence ID" value="NC_021182.1"/>
</dbReference>
<feature type="transmembrane region" description="Helical" evidence="1">
    <location>
        <begin position="196"/>
        <end position="213"/>
    </location>
</feature>
<keyword evidence="3" id="KW-1185">Reference proteome</keyword>
<feature type="transmembrane region" description="Helical" evidence="1">
    <location>
        <begin position="126"/>
        <end position="148"/>
    </location>
</feature>
<evidence type="ECO:0000256" key="1">
    <source>
        <dbReference type="SAM" id="Phobius"/>
    </source>
</evidence>
<proteinExistence type="predicted"/>
<dbReference type="InterPro" id="IPR006938">
    <property type="entry name" value="DUF624"/>
</dbReference>
<name>R4KAF7_CLOPA</name>
<organism evidence="2 3">
    <name type="scientific">Clostridium pasteurianum BC1</name>
    <dbReference type="NCBI Taxonomy" id="86416"/>
    <lineage>
        <taxon>Bacteria</taxon>
        <taxon>Bacillati</taxon>
        <taxon>Bacillota</taxon>
        <taxon>Clostridia</taxon>
        <taxon>Eubacteriales</taxon>
        <taxon>Clostridiaceae</taxon>
        <taxon>Clostridium</taxon>
    </lineage>
</organism>
<feature type="transmembrane region" description="Helical" evidence="1">
    <location>
        <begin position="53"/>
        <end position="73"/>
    </location>
</feature>
<feature type="transmembrane region" description="Helical" evidence="1">
    <location>
        <begin position="94"/>
        <end position="120"/>
    </location>
</feature>
<keyword evidence="1" id="KW-0812">Transmembrane</keyword>
<dbReference type="PATRIC" id="fig|86416.3.peg.3938"/>
<reference evidence="2 3" key="1">
    <citation type="submission" date="2012-01" db="EMBL/GenBank/DDBJ databases">
        <title>Complete sequence of chromosome of Clostridium pasteurianum BC1.</title>
        <authorList>
            <consortium name="US DOE Joint Genome Institute"/>
            <person name="Lucas S."/>
            <person name="Han J."/>
            <person name="Lapidus A."/>
            <person name="Cheng J.-F."/>
            <person name="Goodwin L."/>
            <person name="Pitluck S."/>
            <person name="Peters L."/>
            <person name="Mikhailova N."/>
            <person name="Teshima H."/>
            <person name="Detter J.C."/>
            <person name="Han C."/>
            <person name="Tapia R."/>
            <person name="Land M."/>
            <person name="Hauser L."/>
            <person name="Kyrpides N."/>
            <person name="Ivanova N."/>
            <person name="Pagani I."/>
            <person name="Dunn J."/>
            <person name="Taghavi S."/>
            <person name="Francis A."/>
            <person name="van der Lelie D."/>
            <person name="Woyke T."/>
        </authorList>
    </citation>
    <scope>NUCLEOTIDE SEQUENCE [LARGE SCALE GENOMIC DNA]</scope>
    <source>
        <strain evidence="2 3">BC1</strain>
    </source>
</reference>
<accession>R4KAF7</accession>
<sequence>MSKKRELGENTLYTFANYIWWFLLGNFYFLLTNIPFIFVIFSMQLSGIYNMNLVFILSLLPIGPSLTALFSVMGKLTREGDINVTKDFFKAYRVNFLDSLFFWSIEVIILAIAFIDIIIFNNNPKLYFLKIIPVIISVLGSALALYIFPIISRFYLKRKDIFRLSLMYLLKNIHICLITFAAIFVLWIIFTKINGAIPVLFSSSIICYIVMFLEKNMFQDIERKVKNTDHSVE</sequence>
<feature type="transmembrane region" description="Helical" evidence="1">
    <location>
        <begin position="20"/>
        <end position="41"/>
    </location>
</feature>
<dbReference type="EMBL" id="CP003261">
    <property type="protein sequence ID" value="AGK98691.1"/>
    <property type="molecule type" value="Genomic_DNA"/>
</dbReference>
<protein>
    <submittedName>
        <fullName evidence="2">Putative integral membrane protein</fullName>
    </submittedName>
</protein>
<evidence type="ECO:0000313" key="2">
    <source>
        <dbReference type="EMBL" id="AGK98691.1"/>
    </source>
</evidence>
<gene>
    <name evidence="2" type="ORF">Clopa_3942</name>
</gene>